<evidence type="ECO:0000313" key="1">
    <source>
        <dbReference type="EMBL" id="GBE91389.1"/>
    </source>
</evidence>
<comment type="caution">
    <text evidence="1">The sequence shown here is derived from an EMBL/GenBank/DDBJ whole genome shotgun (WGS) entry which is preliminary data.</text>
</comment>
<evidence type="ECO:0000313" key="2">
    <source>
        <dbReference type="Proteomes" id="UP000236527"/>
    </source>
</evidence>
<organism evidence="1 2">
    <name type="scientific">Nostoc cycadae WK-1</name>
    <dbReference type="NCBI Taxonomy" id="1861711"/>
    <lineage>
        <taxon>Bacteria</taxon>
        <taxon>Bacillati</taxon>
        <taxon>Cyanobacteriota</taxon>
        <taxon>Cyanophyceae</taxon>
        <taxon>Nostocales</taxon>
        <taxon>Nostocaceae</taxon>
        <taxon>Nostoc</taxon>
    </lineage>
</organism>
<reference evidence="2" key="1">
    <citation type="journal article" date="2018" name="Genome Announc.">
        <title>Draft Genome Sequence of the Nitrogen-Fixing and Hormogonia-Inducing Cyanobacterium Nostoc cycadae Strain WK-1, Isolated from the Coralloid Roots of Cycas revoluta.</title>
        <authorList>
            <person name="Kanesaki Y."/>
            <person name="Hirose M."/>
            <person name="Hirose Y."/>
            <person name="Fujisawa T."/>
            <person name="Nakamura Y."/>
            <person name="Watanabe S."/>
            <person name="Matsunaga S."/>
            <person name="Uchida H."/>
            <person name="Murakami A."/>
        </authorList>
    </citation>
    <scope>NUCLEOTIDE SEQUENCE [LARGE SCALE GENOMIC DNA]</scope>
    <source>
        <strain evidence="2">WK-1</strain>
    </source>
</reference>
<keyword evidence="2" id="KW-1185">Reference proteome</keyword>
<sequence>MVKKIILFLIAMQSDYNQALRQVGTINQLLTVKGAEHRGFNKAQKNKFMQLLKYS</sequence>
<dbReference type="EMBL" id="BDGE01000019">
    <property type="protein sequence ID" value="GBE91389.1"/>
    <property type="molecule type" value="Genomic_DNA"/>
</dbReference>
<dbReference type="AlphaFoldDB" id="A0A2H6LDT9"/>
<accession>A0A2H6LDT9</accession>
<proteinExistence type="predicted"/>
<protein>
    <submittedName>
        <fullName evidence="1">Uncharacterized protein</fullName>
    </submittedName>
</protein>
<name>A0A2H6LDT9_9NOSO</name>
<dbReference type="Proteomes" id="UP000236527">
    <property type="component" value="Unassembled WGS sequence"/>
</dbReference>
<gene>
    <name evidence="1" type="ORF">NCWK1_1113</name>
</gene>